<dbReference type="Gene3D" id="3.10.110.10">
    <property type="entry name" value="Ubiquitin Conjugating Enzyme"/>
    <property type="match status" value="1"/>
</dbReference>
<dbReference type="CDD" id="cd23816">
    <property type="entry name" value="RWD_RWDD1"/>
    <property type="match status" value="1"/>
</dbReference>
<dbReference type="Proteomes" id="UP000515154">
    <property type="component" value="Unplaced"/>
</dbReference>
<dbReference type="InterPro" id="IPR016135">
    <property type="entry name" value="UBQ-conjugating_enzyme/RWD"/>
</dbReference>
<dbReference type="SUPFAM" id="SSF54495">
    <property type="entry name" value="UBC-like"/>
    <property type="match status" value="1"/>
</dbReference>
<dbReference type="PANTHER" id="PTHR12292">
    <property type="entry name" value="RWD DOMAIN-CONTAINING PROTEIN"/>
    <property type="match status" value="1"/>
</dbReference>
<dbReference type="AlphaFoldDB" id="A0A6P7TYI4"/>
<reference evidence="2" key="1">
    <citation type="submission" date="2025-08" db="UniProtKB">
        <authorList>
            <consortium name="RefSeq"/>
        </authorList>
    </citation>
    <scope>IDENTIFICATION</scope>
</reference>
<dbReference type="KEGG" id="osn:115230862"/>
<evidence type="ECO:0000313" key="1">
    <source>
        <dbReference type="Proteomes" id="UP000515154"/>
    </source>
</evidence>
<dbReference type="Pfam" id="PF05773">
    <property type="entry name" value="RWD"/>
    <property type="match status" value="1"/>
</dbReference>
<dbReference type="InterPro" id="IPR040213">
    <property type="entry name" value="GIR2-like"/>
</dbReference>
<dbReference type="SMART" id="SM00591">
    <property type="entry name" value="RWD"/>
    <property type="match status" value="1"/>
</dbReference>
<dbReference type="GO" id="GO:0033554">
    <property type="term" value="P:cellular response to stress"/>
    <property type="evidence" value="ECO:0007669"/>
    <property type="project" value="UniProtKB-ARBA"/>
</dbReference>
<dbReference type="GO" id="GO:0009893">
    <property type="term" value="P:positive regulation of metabolic process"/>
    <property type="evidence" value="ECO:0007669"/>
    <property type="project" value="UniProtKB-ARBA"/>
</dbReference>
<protein>
    <submittedName>
        <fullName evidence="2">RWD domain-containing protein 1</fullName>
    </submittedName>
</protein>
<gene>
    <name evidence="2" type="primary">LOC115230862</name>
</gene>
<name>A0A6P7TYI4_9MOLL</name>
<organism evidence="1 2">
    <name type="scientific">Octopus sinensis</name>
    <name type="common">East Asian common octopus</name>
    <dbReference type="NCBI Taxonomy" id="2607531"/>
    <lineage>
        <taxon>Eukaryota</taxon>
        <taxon>Metazoa</taxon>
        <taxon>Spiralia</taxon>
        <taxon>Lophotrochozoa</taxon>
        <taxon>Mollusca</taxon>
        <taxon>Cephalopoda</taxon>
        <taxon>Coleoidea</taxon>
        <taxon>Octopodiformes</taxon>
        <taxon>Octopoda</taxon>
        <taxon>Incirrata</taxon>
        <taxon>Octopodidae</taxon>
        <taxon>Octopus</taxon>
    </lineage>
</organism>
<proteinExistence type="predicted"/>
<dbReference type="GO" id="GO:0051246">
    <property type="term" value="P:regulation of protein metabolic process"/>
    <property type="evidence" value="ECO:0007669"/>
    <property type="project" value="UniProtKB-ARBA"/>
</dbReference>
<dbReference type="RefSeq" id="XP_029656838.1">
    <property type="nucleotide sequence ID" value="XM_029800978.2"/>
</dbReference>
<dbReference type="GO" id="GO:0010468">
    <property type="term" value="P:regulation of gene expression"/>
    <property type="evidence" value="ECO:0007669"/>
    <property type="project" value="UniProtKB-ARBA"/>
</dbReference>
<accession>A0A6P7TYI4</accession>
<dbReference type="PROSITE" id="PS50908">
    <property type="entry name" value="RWD"/>
    <property type="match status" value="1"/>
</dbReference>
<evidence type="ECO:0000313" key="2">
    <source>
        <dbReference type="RefSeq" id="XP_029656838.1"/>
    </source>
</evidence>
<dbReference type="InterPro" id="IPR006575">
    <property type="entry name" value="RWD_dom"/>
</dbReference>
<dbReference type="FunFam" id="3.10.110.10:FF:000050">
    <property type="entry name" value="eIF-2-alpha kinase GCN2"/>
    <property type="match status" value="1"/>
</dbReference>
<keyword evidence="1" id="KW-1185">Reference proteome</keyword>
<sequence length="231" mass="27093">MTNHREEQRDEIEALEAIYPNEIKVLETEPNYIFAIELSSQQTEEEPEDLITITLQFTLDDDYPDSVPIMEILDYQNLDDVKVNVILEDMNELAQETLGMVMVFTIVSAVQEKINDIIEQNKQEREKEELRKQKEQEESEQKTFEGTRVTVETFIAWKARFDLEMKESRRNFMDINQTNTKLTGKELFQQDSSMIVSDMEFLKGENEAVEVDESLFQDIDELGLDDEDLED</sequence>